<gene>
    <name evidence="5" type="ORF">BT67DRAFT_371954</name>
</gene>
<feature type="domain" description="FHA" evidence="3">
    <location>
        <begin position="83"/>
        <end position="136"/>
    </location>
</feature>
<feature type="domain" description="Protein kinase" evidence="4">
    <location>
        <begin position="232"/>
        <end position="485"/>
    </location>
</feature>
<dbReference type="Pfam" id="PF00069">
    <property type="entry name" value="Pkinase"/>
    <property type="match status" value="1"/>
</dbReference>
<dbReference type="Gene3D" id="3.30.200.20">
    <property type="entry name" value="Phosphorylase Kinase, domain 1"/>
    <property type="match status" value="1"/>
</dbReference>
<dbReference type="InterPro" id="IPR000719">
    <property type="entry name" value="Prot_kinase_dom"/>
</dbReference>
<reference evidence="5" key="1">
    <citation type="journal article" date="2023" name="Mol. Phylogenet. Evol.">
        <title>Genome-scale phylogeny and comparative genomics of the fungal order Sordariales.</title>
        <authorList>
            <person name="Hensen N."/>
            <person name="Bonometti L."/>
            <person name="Westerberg I."/>
            <person name="Brannstrom I.O."/>
            <person name="Guillou S."/>
            <person name="Cros-Aarteil S."/>
            <person name="Calhoun S."/>
            <person name="Haridas S."/>
            <person name="Kuo A."/>
            <person name="Mondo S."/>
            <person name="Pangilinan J."/>
            <person name="Riley R."/>
            <person name="LaButti K."/>
            <person name="Andreopoulos B."/>
            <person name="Lipzen A."/>
            <person name="Chen C."/>
            <person name="Yan M."/>
            <person name="Daum C."/>
            <person name="Ng V."/>
            <person name="Clum A."/>
            <person name="Steindorff A."/>
            <person name="Ohm R.A."/>
            <person name="Martin F."/>
            <person name="Silar P."/>
            <person name="Natvig D.O."/>
            <person name="Lalanne C."/>
            <person name="Gautier V."/>
            <person name="Ament-Velasquez S.L."/>
            <person name="Kruys A."/>
            <person name="Hutchinson M.I."/>
            <person name="Powell A.J."/>
            <person name="Barry K."/>
            <person name="Miller A.N."/>
            <person name="Grigoriev I.V."/>
            <person name="Debuchy R."/>
            <person name="Gladieux P."/>
            <person name="Hiltunen Thoren M."/>
            <person name="Johannesson H."/>
        </authorList>
    </citation>
    <scope>NUCLEOTIDE SEQUENCE</scope>
    <source>
        <strain evidence="5">CBS 123565</strain>
    </source>
</reference>
<dbReference type="GO" id="GO:0005737">
    <property type="term" value="C:cytoplasm"/>
    <property type="evidence" value="ECO:0007669"/>
    <property type="project" value="TreeGrafter"/>
</dbReference>
<keyword evidence="6" id="KW-1185">Reference proteome</keyword>
<dbReference type="PROSITE" id="PS00108">
    <property type="entry name" value="PROTEIN_KINASE_ST"/>
    <property type="match status" value="1"/>
</dbReference>
<dbReference type="GO" id="GO:0005524">
    <property type="term" value="F:ATP binding"/>
    <property type="evidence" value="ECO:0007669"/>
    <property type="project" value="InterPro"/>
</dbReference>
<accession>A0AAN6UR75</accession>
<proteinExistence type="inferred from homology"/>
<dbReference type="InterPro" id="IPR011009">
    <property type="entry name" value="Kinase-like_dom_sf"/>
</dbReference>
<dbReference type="CDD" id="cd00060">
    <property type="entry name" value="FHA"/>
    <property type="match status" value="1"/>
</dbReference>
<dbReference type="PROSITE" id="PS50011">
    <property type="entry name" value="PROTEIN_KINASE_DOM"/>
    <property type="match status" value="1"/>
</dbReference>
<dbReference type="InterPro" id="IPR008984">
    <property type="entry name" value="SMAD_FHA_dom_sf"/>
</dbReference>
<comment type="caution">
    <text evidence="5">The sequence shown here is derived from an EMBL/GenBank/DDBJ whole genome shotgun (WGS) entry which is preliminary data.</text>
</comment>
<dbReference type="SUPFAM" id="SSF49879">
    <property type="entry name" value="SMAD/FHA domain"/>
    <property type="match status" value="1"/>
</dbReference>
<dbReference type="PROSITE" id="PS50006">
    <property type="entry name" value="FHA_DOMAIN"/>
    <property type="match status" value="1"/>
</dbReference>
<dbReference type="AlphaFoldDB" id="A0AAN6UR75"/>
<reference evidence="5" key="2">
    <citation type="submission" date="2023-05" db="EMBL/GenBank/DDBJ databases">
        <authorList>
            <consortium name="Lawrence Berkeley National Laboratory"/>
            <person name="Steindorff A."/>
            <person name="Hensen N."/>
            <person name="Bonometti L."/>
            <person name="Westerberg I."/>
            <person name="Brannstrom I.O."/>
            <person name="Guillou S."/>
            <person name="Cros-Aarteil S."/>
            <person name="Calhoun S."/>
            <person name="Haridas S."/>
            <person name="Kuo A."/>
            <person name="Mondo S."/>
            <person name="Pangilinan J."/>
            <person name="Riley R."/>
            <person name="Labutti K."/>
            <person name="Andreopoulos B."/>
            <person name="Lipzen A."/>
            <person name="Chen C."/>
            <person name="Yanf M."/>
            <person name="Daum C."/>
            <person name="Ng V."/>
            <person name="Clum A."/>
            <person name="Ohm R."/>
            <person name="Martin F."/>
            <person name="Silar P."/>
            <person name="Natvig D."/>
            <person name="Lalanne C."/>
            <person name="Gautier V."/>
            <person name="Ament-Velasquez S.L."/>
            <person name="Kruys A."/>
            <person name="Hutchinson M.I."/>
            <person name="Powell A.J."/>
            <person name="Barry K."/>
            <person name="Miller A.N."/>
            <person name="Grigoriev I.V."/>
            <person name="Debuchy R."/>
            <person name="Gladieux P."/>
            <person name="Thoren M.H."/>
            <person name="Johannesson H."/>
        </authorList>
    </citation>
    <scope>NUCLEOTIDE SEQUENCE</scope>
    <source>
        <strain evidence="5">CBS 123565</strain>
    </source>
</reference>
<keyword evidence="5" id="KW-0418">Kinase</keyword>
<dbReference type="SMART" id="SM00220">
    <property type="entry name" value="S_TKc"/>
    <property type="match status" value="1"/>
</dbReference>
<dbReference type="EMBL" id="MU853402">
    <property type="protein sequence ID" value="KAK4137336.1"/>
    <property type="molecule type" value="Genomic_DNA"/>
</dbReference>
<feature type="region of interest" description="Disordered" evidence="2">
    <location>
        <begin position="489"/>
        <end position="512"/>
    </location>
</feature>
<dbReference type="Gene3D" id="1.10.510.10">
    <property type="entry name" value="Transferase(Phosphotransferase) domain 1"/>
    <property type="match status" value="1"/>
</dbReference>
<dbReference type="Proteomes" id="UP001304895">
    <property type="component" value="Unassembled WGS sequence"/>
</dbReference>
<dbReference type="InterPro" id="IPR008271">
    <property type="entry name" value="Ser/Thr_kinase_AS"/>
</dbReference>
<evidence type="ECO:0000256" key="1">
    <source>
        <dbReference type="ARBA" id="ARBA00005575"/>
    </source>
</evidence>
<dbReference type="Pfam" id="PF00498">
    <property type="entry name" value="FHA"/>
    <property type="match status" value="1"/>
</dbReference>
<evidence type="ECO:0000313" key="6">
    <source>
        <dbReference type="Proteomes" id="UP001304895"/>
    </source>
</evidence>
<keyword evidence="5" id="KW-0808">Transferase</keyword>
<comment type="similarity">
    <text evidence="1">Belongs to the protein kinase superfamily. CAMK Ser/Thr protein kinase family. CHEK2 subfamily.</text>
</comment>
<dbReference type="SUPFAM" id="SSF56112">
    <property type="entry name" value="Protein kinase-like (PK-like)"/>
    <property type="match status" value="1"/>
</dbReference>
<dbReference type="PANTHER" id="PTHR24361">
    <property type="entry name" value="MITOGEN-ACTIVATED KINASE KINASE KINASE"/>
    <property type="match status" value="1"/>
</dbReference>
<dbReference type="InterPro" id="IPR000253">
    <property type="entry name" value="FHA_dom"/>
</dbReference>
<evidence type="ECO:0000313" key="5">
    <source>
        <dbReference type="EMBL" id="KAK4137336.1"/>
    </source>
</evidence>
<name>A0AAN6UR75_9PEZI</name>
<dbReference type="CDD" id="cd00180">
    <property type="entry name" value="PKc"/>
    <property type="match status" value="1"/>
</dbReference>
<feature type="compositionally biased region" description="Polar residues" evidence="2">
    <location>
        <begin position="489"/>
        <end position="502"/>
    </location>
</feature>
<dbReference type="PANTHER" id="PTHR24361:SF613">
    <property type="entry name" value="NUCLEAR RECEPTOR-BINDING PROTEIN-RELATED"/>
    <property type="match status" value="1"/>
</dbReference>
<dbReference type="Gene3D" id="2.60.200.20">
    <property type="match status" value="1"/>
</dbReference>
<dbReference type="GO" id="GO:0004674">
    <property type="term" value="F:protein serine/threonine kinase activity"/>
    <property type="evidence" value="ECO:0007669"/>
    <property type="project" value="TreeGrafter"/>
</dbReference>
<evidence type="ECO:0000259" key="3">
    <source>
        <dbReference type="PROSITE" id="PS50006"/>
    </source>
</evidence>
<organism evidence="5 6">
    <name type="scientific">Trichocladium antarcticum</name>
    <dbReference type="NCBI Taxonomy" id="1450529"/>
    <lineage>
        <taxon>Eukaryota</taxon>
        <taxon>Fungi</taxon>
        <taxon>Dikarya</taxon>
        <taxon>Ascomycota</taxon>
        <taxon>Pezizomycotina</taxon>
        <taxon>Sordariomycetes</taxon>
        <taxon>Sordariomycetidae</taxon>
        <taxon>Sordariales</taxon>
        <taxon>Chaetomiaceae</taxon>
        <taxon>Trichocladium</taxon>
    </lineage>
</organism>
<sequence length="556" mass="62205">MEQDHDLIAFLYPATKNGDAYDMIQKHPQCRPPKLPSKSPVTPQGRTSRESTAPAEEEDENLIERLPHIELRFSNTPRTSSGLVFGTDPTTSDVLLPRTPGLSRRHFALTYKNSFKDRCYRLVVRDLGSTQGTVVTYDDKGNESRSNFDWIVDGFDIAHKTRALIVQPHRDLGFQLVINRHDLSSPAYIDNVARFCHGAAGAEDLLGGLGLQNGPETERNSGILTPTKNPIMISRGWISNGTFGIVSHEWNVSTGEEYACKQPVGVRYDKRAWEREVDMMKQISHDNIVRLCFWKMEPCPFLYLEYMPFGNLEDAHKTNPFSYDECLVIFHQSLSAVSYLHGRPVPIAHRDIKPMNILVQSRDPGRDPAYLKIKLSDFGTSKSAAESLNTYCGSPCYLPPEIDFYVQRYTKAVDIWSLGAVILRFAYSLPAPGFGSGHAWCEKLVEEVASWDLDGLIDILECMLVIKPEDRYSAEVCLAQVSRLLAQSRQRSATPTPAQYSQGDAAAHHRSRQGTARQGTVILAHEVSSPNMNVLPRTCVLTMSPPAYPSVHRAGP</sequence>
<protein>
    <submittedName>
        <fullName evidence="5">Kinase-like protein</fullName>
    </submittedName>
</protein>
<evidence type="ECO:0000256" key="2">
    <source>
        <dbReference type="SAM" id="MobiDB-lite"/>
    </source>
</evidence>
<feature type="region of interest" description="Disordered" evidence="2">
    <location>
        <begin position="24"/>
        <end position="60"/>
    </location>
</feature>
<evidence type="ECO:0000259" key="4">
    <source>
        <dbReference type="PROSITE" id="PS50011"/>
    </source>
</evidence>
<dbReference type="InterPro" id="IPR053235">
    <property type="entry name" value="Ser_Thr_kinase"/>
</dbReference>